<proteinExistence type="predicted"/>
<dbReference type="SUPFAM" id="SSF54523">
    <property type="entry name" value="Pili subunits"/>
    <property type="match status" value="1"/>
</dbReference>
<sequence length="159" mass="17162">MPYTAKINGFTLVELVMVIIITGILSVVVVPRFIGLETFQARGFYDQTLSMLRYAQKNAIAQHANVFVNVNAPAATLCLTYISDSNCASNDVNQVVLNPANSQKFSIVAPRHITIGSTTSTFSFSALGRPSPDAAVNLSIIGDGITRVIIVERETGYVH</sequence>
<dbReference type="EMBL" id="JACHHQ010000001">
    <property type="protein sequence ID" value="MBB5198401.1"/>
    <property type="molecule type" value="Genomic_DNA"/>
</dbReference>
<dbReference type="NCBIfam" id="TIGR02532">
    <property type="entry name" value="IV_pilin_GFxxxE"/>
    <property type="match status" value="1"/>
</dbReference>
<evidence type="ECO:0000313" key="3">
    <source>
        <dbReference type="Proteomes" id="UP000571084"/>
    </source>
</evidence>
<keyword evidence="1" id="KW-1133">Transmembrane helix</keyword>
<dbReference type="Pfam" id="PF07963">
    <property type="entry name" value="N_methyl"/>
    <property type="match status" value="1"/>
</dbReference>
<evidence type="ECO:0000313" key="2">
    <source>
        <dbReference type="EMBL" id="MBB5198401.1"/>
    </source>
</evidence>
<keyword evidence="1" id="KW-0472">Membrane</keyword>
<gene>
    <name evidence="2" type="ORF">HNR39_000211</name>
</gene>
<dbReference type="RefSeq" id="WP_245182168.1">
    <property type="nucleotide sequence ID" value="NZ_JAAOZT010000002.1"/>
</dbReference>
<reference evidence="2 3" key="1">
    <citation type="submission" date="2020-08" db="EMBL/GenBank/DDBJ databases">
        <title>Genomic Encyclopedia of Type Strains, Phase IV (KMG-IV): sequencing the most valuable type-strain genomes for metagenomic binning, comparative biology and taxonomic classification.</title>
        <authorList>
            <person name="Goeker M."/>
        </authorList>
    </citation>
    <scope>NUCLEOTIDE SEQUENCE [LARGE SCALE GENOMIC DNA]</scope>
    <source>
        <strain evidence="2 3">DSM 23240</strain>
    </source>
</reference>
<organism evidence="2 3">
    <name type="scientific">Glaciimonas immobilis</name>
    <dbReference type="NCBI Taxonomy" id="728004"/>
    <lineage>
        <taxon>Bacteria</taxon>
        <taxon>Pseudomonadati</taxon>
        <taxon>Pseudomonadota</taxon>
        <taxon>Betaproteobacteria</taxon>
        <taxon>Burkholderiales</taxon>
        <taxon>Oxalobacteraceae</taxon>
        <taxon>Glaciimonas</taxon>
    </lineage>
</organism>
<evidence type="ECO:0000256" key="1">
    <source>
        <dbReference type="SAM" id="Phobius"/>
    </source>
</evidence>
<feature type="transmembrane region" description="Helical" evidence="1">
    <location>
        <begin position="12"/>
        <end position="34"/>
    </location>
</feature>
<dbReference type="AlphaFoldDB" id="A0A840RP38"/>
<accession>A0A840RP38</accession>
<protein>
    <submittedName>
        <fullName evidence="2">MSHA pilin protein MshC</fullName>
    </submittedName>
</protein>
<dbReference type="Proteomes" id="UP000571084">
    <property type="component" value="Unassembled WGS sequence"/>
</dbReference>
<dbReference type="InterPro" id="IPR045584">
    <property type="entry name" value="Pilin-like"/>
</dbReference>
<dbReference type="Gene3D" id="3.30.700.10">
    <property type="entry name" value="Glycoprotein, Type 4 Pilin"/>
    <property type="match status" value="1"/>
</dbReference>
<keyword evidence="1" id="KW-0812">Transmembrane</keyword>
<dbReference type="InterPro" id="IPR012902">
    <property type="entry name" value="N_methyl_site"/>
</dbReference>
<name>A0A840RP38_9BURK</name>
<comment type="caution">
    <text evidence="2">The sequence shown here is derived from an EMBL/GenBank/DDBJ whole genome shotgun (WGS) entry which is preliminary data.</text>
</comment>
<keyword evidence="3" id="KW-1185">Reference proteome</keyword>